<dbReference type="InterPro" id="IPR009908">
    <property type="entry name" value="Methylamine_util_MauE"/>
</dbReference>
<comment type="subcellular location">
    <subcellularLocation>
        <location evidence="1">Membrane</location>
        <topology evidence="1">Multi-pass membrane protein</topology>
    </subcellularLocation>
</comment>
<dbReference type="RefSeq" id="WP_264282928.1">
    <property type="nucleotide sequence ID" value="NZ_CP107006.1"/>
</dbReference>
<keyword evidence="4 5" id="KW-0472">Membrane</keyword>
<dbReference type="Proteomes" id="UP001162741">
    <property type="component" value="Chromosome"/>
</dbReference>
<evidence type="ECO:0000313" key="8">
    <source>
        <dbReference type="Proteomes" id="UP001162741"/>
    </source>
</evidence>
<evidence type="ECO:0000256" key="5">
    <source>
        <dbReference type="SAM" id="Phobius"/>
    </source>
</evidence>
<keyword evidence="8" id="KW-1185">Reference proteome</keyword>
<protein>
    <submittedName>
        <fullName evidence="7">DoxX family membrane protein</fullName>
    </submittedName>
</protein>
<gene>
    <name evidence="7" type="ORF">MKQ68_08565</name>
</gene>
<feature type="transmembrane region" description="Helical" evidence="5">
    <location>
        <begin position="48"/>
        <end position="72"/>
    </location>
</feature>
<evidence type="ECO:0000256" key="3">
    <source>
        <dbReference type="ARBA" id="ARBA00022989"/>
    </source>
</evidence>
<evidence type="ECO:0000256" key="1">
    <source>
        <dbReference type="ARBA" id="ARBA00004141"/>
    </source>
</evidence>
<dbReference type="NCBIfam" id="NF045576">
    <property type="entry name" value="BT_3928_fam"/>
    <property type="match status" value="1"/>
</dbReference>
<keyword evidence="3 5" id="KW-1133">Transmembrane helix</keyword>
<evidence type="ECO:0000313" key="7">
    <source>
        <dbReference type="EMBL" id="UYQ95148.1"/>
    </source>
</evidence>
<dbReference type="Gene3D" id="3.40.30.10">
    <property type="entry name" value="Glutaredoxin"/>
    <property type="match status" value="1"/>
</dbReference>
<feature type="transmembrane region" description="Helical" evidence="5">
    <location>
        <begin position="147"/>
        <end position="167"/>
    </location>
</feature>
<accession>A0ABY6J634</accession>
<organism evidence="7 8">
    <name type="scientific">Chitinophaga horti</name>
    <dbReference type="NCBI Taxonomy" id="2920382"/>
    <lineage>
        <taxon>Bacteria</taxon>
        <taxon>Pseudomonadati</taxon>
        <taxon>Bacteroidota</taxon>
        <taxon>Chitinophagia</taxon>
        <taxon>Chitinophagales</taxon>
        <taxon>Chitinophagaceae</taxon>
        <taxon>Chitinophaga</taxon>
    </lineage>
</organism>
<feature type="transmembrane region" description="Helical" evidence="5">
    <location>
        <begin position="79"/>
        <end position="98"/>
    </location>
</feature>
<evidence type="ECO:0000256" key="4">
    <source>
        <dbReference type="ARBA" id="ARBA00023136"/>
    </source>
</evidence>
<feature type="transmembrane region" description="Helical" evidence="5">
    <location>
        <begin position="118"/>
        <end position="135"/>
    </location>
</feature>
<evidence type="ECO:0000259" key="6">
    <source>
        <dbReference type="Pfam" id="PF07291"/>
    </source>
</evidence>
<name>A0ABY6J634_9BACT</name>
<keyword evidence="2 5" id="KW-0812">Transmembrane</keyword>
<dbReference type="Pfam" id="PF07291">
    <property type="entry name" value="MauE"/>
    <property type="match status" value="1"/>
</dbReference>
<evidence type="ECO:0000256" key="2">
    <source>
        <dbReference type="ARBA" id="ARBA00022692"/>
    </source>
</evidence>
<feature type="domain" description="Methylamine utilisation protein MauE" evidence="6">
    <location>
        <begin position="1"/>
        <end position="133"/>
    </location>
</feature>
<dbReference type="EMBL" id="CP107006">
    <property type="protein sequence ID" value="UYQ95148.1"/>
    <property type="molecule type" value="Genomic_DNA"/>
</dbReference>
<sequence>MKVILILFRIIVGVLFIFSGLIKANDPLGLSYKMDEFFEVLHMYWMVPYSLVLSILMNAFEIIAGVAVLVGYRMRLFSTLLLILIIFFTFLTGFALFSGLIKECGCFGDCIKLEAEQSFWKDVILTVMIVVIFIFHKRIQPLFGAKASIGILAAATVFSFGLQWYTLSHLPIVDCLPYKVGNNIPEKMKVPPGSRPDVYKTILIYEKDGKRQEFPDDSYPWQDTTWKFVDRTDKLIVKGDAMPAIKDFSLKDFDGGDFTQSILSEGTTIYLFLVKSVDEAGSGWDKQIQDLEKLAQAKGFYIYGVTSSGKEAVDVFKKTHGISFPFLQMDGTAIKTAGRANPTLIELNKGTITGKWHYNDIPAFSGN</sequence>
<reference evidence="7" key="1">
    <citation type="submission" date="2022-10" db="EMBL/GenBank/DDBJ databases">
        <title>Chitinophaga sp. nov., isolated from soil.</title>
        <authorList>
            <person name="Jeon C.O."/>
        </authorList>
    </citation>
    <scope>NUCLEOTIDE SEQUENCE</scope>
    <source>
        <strain evidence="7">R8</strain>
    </source>
</reference>
<proteinExistence type="predicted"/>